<dbReference type="InterPro" id="IPR029052">
    <property type="entry name" value="Metallo-depent_PP-like"/>
</dbReference>
<accession>A0AAT9FSH0</accession>
<evidence type="ECO:0000259" key="1">
    <source>
        <dbReference type="Pfam" id="PF00149"/>
    </source>
</evidence>
<dbReference type="GO" id="GO:0047631">
    <property type="term" value="F:ADP-ribose diphosphatase activity"/>
    <property type="evidence" value="ECO:0007669"/>
    <property type="project" value="TreeGrafter"/>
</dbReference>
<dbReference type="KEGG" id="osu:NT6N_38770"/>
<feature type="domain" description="Calcineurin-like phosphoesterase" evidence="1">
    <location>
        <begin position="53"/>
        <end position="271"/>
    </location>
</feature>
<organism evidence="2">
    <name type="scientific">Oceaniferula spumae</name>
    <dbReference type="NCBI Taxonomy" id="2979115"/>
    <lineage>
        <taxon>Bacteria</taxon>
        <taxon>Pseudomonadati</taxon>
        <taxon>Verrucomicrobiota</taxon>
        <taxon>Verrucomicrobiia</taxon>
        <taxon>Verrucomicrobiales</taxon>
        <taxon>Verrucomicrobiaceae</taxon>
        <taxon>Oceaniferula</taxon>
    </lineage>
</organism>
<name>A0AAT9FSH0_9BACT</name>
<dbReference type="GO" id="GO:0030145">
    <property type="term" value="F:manganese ion binding"/>
    <property type="evidence" value="ECO:0007669"/>
    <property type="project" value="TreeGrafter"/>
</dbReference>
<dbReference type="PANTHER" id="PTHR16509:SF8">
    <property type="entry name" value="MANGANESE-DEPENDENT ADP-RIBOSE_CDP-ALCOHOL DIPHOSPHATASE"/>
    <property type="match status" value="1"/>
</dbReference>
<gene>
    <name evidence="2" type="ORF">NT6N_38770</name>
</gene>
<sequence length="321" mass="36530">MPESSFRRLHHGGEKWNVCAVMTMKRRQFLKITIPVALSGTASAQAKEKPAVTFGVIADPQYVDAPVRGSRHYRASVKKLNAAVLEMNRHQLDFVVTLGDVIDRNIASFETMMPIYEKLKAPRRFVLGNHDCEVADEDKQHILSSLKMEKSYSSETRGDWQFIYLDGTDVSTYRHPKDSEETKYAKELLEKLQAEKLPQAQPWNGAIGDVQLAWFKTELEKAKQGQRRVIVMNHFPVFPADAHNLWNDTAVVELISKSPNVLAYMNGHNHSGHYAVHQGCHFLNFKGMVETANQSAFAIVRCYADRIEVDGFETEPDRRLQ</sequence>
<dbReference type="EMBL" id="AP026866">
    <property type="protein sequence ID" value="BDS08837.1"/>
    <property type="molecule type" value="Genomic_DNA"/>
</dbReference>
<dbReference type="GO" id="GO:0008663">
    <property type="term" value="F:2',3'-cyclic-nucleotide 2'-phosphodiesterase activity"/>
    <property type="evidence" value="ECO:0007669"/>
    <property type="project" value="TreeGrafter"/>
</dbReference>
<dbReference type="GO" id="GO:0047734">
    <property type="term" value="F:CDP-glycerol diphosphatase activity"/>
    <property type="evidence" value="ECO:0007669"/>
    <property type="project" value="TreeGrafter"/>
</dbReference>
<dbReference type="SUPFAM" id="SSF56300">
    <property type="entry name" value="Metallo-dependent phosphatases"/>
    <property type="match status" value="1"/>
</dbReference>
<protein>
    <submittedName>
        <fullName evidence="2">Phosphatase</fullName>
    </submittedName>
</protein>
<dbReference type="Pfam" id="PF00149">
    <property type="entry name" value="Metallophos"/>
    <property type="match status" value="1"/>
</dbReference>
<dbReference type="PANTHER" id="PTHR16509">
    <property type="match status" value="1"/>
</dbReference>
<evidence type="ECO:0000313" key="2">
    <source>
        <dbReference type="EMBL" id="BDS08837.1"/>
    </source>
</evidence>
<reference evidence="2" key="1">
    <citation type="submission" date="2024-07" db="EMBL/GenBank/DDBJ databases">
        <title>Complete genome sequence of Verrucomicrobiaceae bacterium NT6N.</title>
        <authorList>
            <person name="Huang C."/>
            <person name="Takami H."/>
            <person name="Hamasaki K."/>
        </authorList>
    </citation>
    <scope>NUCLEOTIDE SEQUENCE</scope>
    <source>
        <strain evidence="2">NT6N</strain>
    </source>
</reference>
<dbReference type="InterPro" id="IPR004843">
    <property type="entry name" value="Calcineurin-like_PHP"/>
</dbReference>
<dbReference type="AlphaFoldDB" id="A0AAT9FSH0"/>
<dbReference type="Gene3D" id="3.60.21.10">
    <property type="match status" value="1"/>
</dbReference>
<proteinExistence type="predicted"/>